<protein>
    <submittedName>
        <fullName evidence="2">Uncharacterized protein</fullName>
    </submittedName>
</protein>
<dbReference type="AlphaFoldDB" id="A0A2G8L799"/>
<sequence>MFNNPLHFPNDVLAQFYLLLSLNIAYADLKDVSKKLAEKTDGSAEGETENGQEAKEVNGEDGETAARRRLISLGEDSGQQANF</sequence>
<proteinExistence type="predicted"/>
<accession>A0A2G8L799</accession>
<feature type="region of interest" description="Disordered" evidence="1">
    <location>
        <begin position="37"/>
        <end position="83"/>
    </location>
</feature>
<organism evidence="2 3">
    <name type="scientific">Stichopus japonicus</name>
    <name type="common">Sea cucumber</name>
    <dbReference type="NCBI Taxonomy" id="307972"/>
    <lineage>
        <taxon>Eukaryota</taxon>
        <taxon>Metazoa</taxon>
        <taxon>Echinodermata</taxon>
        <taxon>Eleutherozoa</taxon>
        <taxon>Echinozoa</taxon>
        <taxon>Holothuroidea</taxon>
        <taxon>Aspidochirotacea</taxon>
        <taxon>Aspidochirotida</taxon>
        <taxon>Stichopodidae</taxon>
        <taxon>Apostichopus</taxon>
    </lineage>
</organism>
<reference evidence="2 3" key="1">
    <citation type="journal article" date="2017" name="PLoS Biol.">
        <title>The sea cucumber genome provides insights into morphological evolution and visceral regeneration.</title>
        <authorList>
            <person name="Zhang X."/>
            <person name="Sun L."/>
            <person name="Yuan J."/>
            <person name="Sun Y."/>
            <person name="Gao Y."/>
            <person name="Zhang L."/>
            <person name="Li S."/>
            <person name="Dai H."/>
            <person name="Hamel J.F."/>
            <person name="Liu C."/>
            <person name="Yu Y."/>
            <person name="Liu S."/>
            <person name="Lin W."/>
            <person name="Guo K."/>
            <person name="Jin S."/>
            <person name="Xu P."/>
            <person name="Storey K.B."/>
            <person name="Huan P."/>
            <person name="Zhang T."/>
            <person name="Zhou Y."/>
            <person name="Zhang J."/>
            <person name="Lin C."/>
            <person name="Li X."/>
            <person name="Xing L."/>
            <person name="Huo D."/>
            <person name="Sun M."/>
            <person name="Wang L."/>
            <person name="Mercier A."/>
            <person name="Li F."/>
            <person name="Yang H."/>
            <person name="Xiang J."/>
        </authorList>
    </citation>
    <scope>NUCLEOTIDE SEQUENCE [LARGE SCALE GENOMIC DNA]</scope>
    <source>
        <strain evidence="2">Shaxun</strain>
        <tissue evidence="2">Muscle</tissue>
    </source>
</reference>
<name>A0A2G8L799_STIJA</name>
<comment type="caution">
    <text evidence="2">The sequence shown here is derived from an EMBL/GenBank/DDBJ whole genome shotgun (WGS) entry which is preliminary data.</text>
</comment>
<gene>
    <name evidence="2" type="ORF">BSL78_07103</name>
</gene>
<keyword evidence="3" id="KW-1185">Reference proteome</keyword>
<evidence type="ECO:0000313" key="3">
    <source>
        <dbReference type="Proteomes" id="UP000230750"/>
    </source>
</evidence>
<dbReference type="Proteomes" id="UP000230750">
    <property type="component" value="Unassembled WGS sequence"/>
</dbReference>
<evidence type="ECO:0000313" key="2">
    <source>
        <dbReference type="EMBL" id="PIK56010.1"/>
    </source>
</evidence>
<evidence type="ECO:0000256" key="1">
    <source>
        <dbReference type="SAM" id="MobiDB-lite"/>
    </source>
</evidence>
<dbReference type="EMBL" id="MRZV01000192">
    <property type="protein sequence ID" value="PIK56010.1"/>
    <property type="molecule type" value="Genomic_DNA"/>
</dbReference>